<dbReference type="Pfam" id="PF19040">
    <property type="entry name" value="SGNH"/>
    <property type="match status" value="1"/>
</dbReference>
<dbReference type="EMBL" id="KY710711">
    <property type="protein sequence ID" value="AXY99715.1"/>
    <property type="molecule type" value="Genomic_DNA"/>
</dbReference>
<dbReference type="GO" id="GO:0016747">
    <property type="term" value="F:acyltransferase activity, transferring groups other than amino-acyl groups"/>
    <property type="evidence" value="ECO:0007669"/>
    <property type="project" value="InterPro"/>
</dbReference>
<dbReference type="InterPro" id="IPR050879">
    <property type="entry name" value="Acyltransferase_3"/>
</dbReference>
<keyword evidence="3" id="KW-0012">Acyltransferase</keyword>
<dbReference type="InterPro" id="IPR002656">
    <property type="entry name" value="Acyl_transf_3_dom"/>
</dbReference>
<dbReference type="PANTHER" id="PTHR23028">
    <property type="entry name" value="ACETYLTRANSFERASE"/>
    <property type="match status" value="1"/>
</dbReference>
<dbReference type="GO" id="GO:0016020">
    <property type="term" value="C:membrane"/>
    <property type="evidence" value="ECO:0007669"/>
    <property type="project" value="TreeGrafter"/>
</dbReference>
<reference evidence="3" key="1">
    <citation type="journal article" date="2017" name="PLoS ONE">
        <title>Genetic diversity of the O antigens of Proteus species and the development of a suspension array for molecular serotyping.</title>
        <authorList>
            <person name="Yu X."/>
            <person name="Torzewska A."/>
            <person name="Zhang X."/>
            <person name="Yin Z."/>
            <person name="Drzewiecka D."/>
            <person name="Cao H."/>
            <person name="Liu B."/>
            <person name="Knirel Y.A."/>
            <person name="Rozalski A."/>
            <person name="Wang L."/>
        </authorList>
    </citation>
    <scope>NUCLEOTIDE SEQUENCE</scope>
    <source>
        <strain evidence="3">PrK 63/57</strain>
    </source>
</reference>
<protein>
    <submittedName>
        <fullName evidence="3">Acyltransferase</fullName>
    </submittedName>
</protein>
<evidence type="ECO:0000259" key="2">
    <source>
        <dbReference type="Pfam" id="PF19040"/>
    </source>
</evidence>
<organism evidence="3">
    <name type="scientific">Proteus vulgaris</name>
    <dbReference type="NCBI Taxonomy" id="585"/>
    <lineage>
        <taxon>Bacteria</taxon>
        <taxon>Pseudomonadati</taxon>
        <taxon>Pseudomonadota</taxon>
        <taxon>Gammaproteobacteria</taxon>
        <taxon>Enterobacterales</taxon>
        <taxon>Morganellaceae</taxon>
        <taxon>Proteus</taxon>
    </lineage>
</organism>
<dbReference type="InterPro" id="IPR043968">
    <property type="entry name" value="SGNH"/>
</dbReference>
<keyword evidence="3" id="KW-0808">Transferase</keyword>
<evidence type="ECO:0000259" key="1">
    <source>
        <dbReference type="Pfam" id="PF01757"/>
    </source>
</evidence>
<sequence length="515" mass="60115">MSKLQYRPELDGIRAISILLVLLFHIDKNFIPGGFIGVDIFFVLSGFLISKIIIIGIQNHTFSYNDFYKRRIKRILPPFYFMVLLTVISSFFIFLPSDINQLIKSAISTLIFSSNYFFSGGLDYFSSNADEQPLLHTWSLAVEEQFYFLFPILIYFLIRIKNRNKLYLLLLCIFSFLIAEILSNIDATKSFSYFSLPTRMGELLIGTLCALTTIKLKHTLFQYIGLGLIIFSSFFIDEKTAFPGIFAFIPCLGAGLLILSENKDTTLFKILSNSIVTYIGKLSFSLYLFHWPILAFSRYITGEYSLIQNNSIYIIILIIIFISIFSYEFVENKVRYSKLNFKKSFIYIYLIPSLLIILLTFFYWTGKLQFNEYSKDITSYDNNLNICHNKFLNNCYLGNGSIKVALFGDSHAAQISYFLLHKESDYSFYLNSASSCPIFDNIDLSHITSNSIYNRCIDLRNNIKEEINKFDIIFVSQKWDQYLLDKDNIKKIEQWLAKYKDKKNYFFYYNHQSIN</sequence>
<feature type="domain" description="SGNH" evidence="2">
    <location>
        <begin position="392"/>
        <end position="487"/>
    </location>
</feature>
<name>A0A385JN06_PROVU</name>
<proteinExistence type="predicted"/>
<dbReference type="Pfam" id="PF01757">
    <property type="entry name" value="Acyl_transf_3"/>
    <property type="match status" value="1"/>
</dbReference>
<dbReference type="GO" id="GO:0009103">
    <property type="term" value="P:lipopolysaccharide biosynthetic process"/>
    <property type="evidence" value="ECO:0007669"/>
    <property type="project" value="TreeGrafter"/>
</dbReference>
<accession>A0A385JN06</accession>
<dbReference type="PANTHER" id="PTHR23028:SF53">
    <property type="entry name" value="ACYL_TRANSF_3 DOMAIN-CONTAINING PROTEIN"/>
    <property type="match status" value="1"/>
</dbReference>
<dbReference type="AlphaFoldDB" id="A0A385JN06"/>
<feature type="domain" description="Acyltransferase 3" evidence="1">
    <location>
        <begin position="9"/>
        <end position="322"/>
    </location>
</feature>
<evidence type="ECO:0000313" key="3">
    <source>
        <dbReference type="EMBL" id="AXY99715.1"/>
    </source>
</evidence>